<evidence type="ECO:0000256" key="1">
    <source>
        <dbReference type="SAM" id="Phobius"/>
    </source>
</evidence>
<keyword evidence="1" id="KW-0472">Membrane</keyword>
<keyword evidence="1" id="KW-1133">Transmembrane helix</keyword>
<name>A0A8S5RX23_9CAUD</name>
<feature type="transmembrane region" description="Helical" evidence="1">
    <location>
        <begin position="45"/>
        <end position="67"/>
    </location>
</feature>
<evidence type="ECO:0000313" key="2">
    <source>
        <dbReference type="EMBL" id="DAF42986.1"/>
    </source>
</evidence>
<feature type="transmembrane region" description="Helical" evidence="1">
    <location>
        <begin position="87"/>
        <end position="109"/>
    </location>
</feature>
<accession>A0A8S5RX23</accession>
<keyword evidence="1" id="KW-0812">Transmembrane</keyword>
<proteinExistence type="predicted"/>
<reference evidence="2" key="1">
    <citation type="journal article" date="2021" name="Proc. Natl. Acad. Sci. U.S.A.">
        <title>A Catalog of Tens of Thousands of Viruses from Human Metagenomes Reveals Hidden Associations with Chronic Diseases.</title>
        <authorList>
            <person name="Tisza M.J."/>
            <person name="Buck C.B."/>
        </authorList>
    </citation>
    <scope>NUCLEOTIDE SEQUENCE</scope>
    <source>
        <strain evidence="2">CtHip2</strain>
    </source>
</reference>
<protein>
    <submittedName>
        <fullName evidence="2">Uncharacterized protein</fullName>
    </submittedName>
</protein>
<dbReference type="EMBL" id="BK032497">
    <property type="protein sequence ID" value="DAF42986.1"/>
    <property type="molecule type" value="Genomic_DNA"/>
</dbReference>
<sequence length="189" mass="22384">MKNDLVELKLDRIDRYFEKFKTKYKLHYELNKTNKTHLVLPYQKLIMPVIFIFIGIITFLMTRVIYWQISNFSSSMTLSSFNEAAMLLINILSIVLLGVLSLLIVTHLIDFFKNIHKETIEYTKKEYYNKIKSIMIEQIQSELSNLITEDMLTFDLDGLIIAPNLNTNENIKLFKEIERDLKLNEQQSH</sequence>
<organism evidence="2">
    <name type="scientific">Siphoviridae sp. ctHip2</name>
    <dbReference type="NCBI Taxonomy" id="2827830"/>
    <lineage>
        <taxon>Viruses</taxon>
        <taxon>Duplodnaviria</taxon>
        <taxon>Heunggongvirae</taxon>
        <taxon>Uroviricota</taxon>
        <taxon>Caudoviricetes</taxon>
    </lineage>
</organism>